<dbReference type="PANTHER" id="PTHR37299">
    <property type="entry name" value="TRANSCRIPTIONAL REGULATOR-RELATED"/>
    <property type="match status" value="1"/>
</dbReference>
<sequence>MQDFLLGKLCYNGTMKLRIEQDDQYKELEICLKYGQKDKLVERILSFLETVDRQLSCYQDDVKHLVNVSDIYYIESVDKKTFVYVADRVYQTDLRLYQLLDELSSSGFVQISKACLLNINVLESMRPLFNSRMEATLMNGEKVVVNRSYLNDVKAALRGGDQ</sequence>
<feature type="domain" description="HTH LytTR-type" evidence="1">
    <location>
        <begin position="55"/>
        <end position="159"/>
    </location>
</feature>
<proteinExistence type="predicted"/>
<dbReference type="SMART" id="SM00850">
    <property type="entry name" value="LytTR"/>
    <property type="match status" value="1"/>
</dbReference>
<dbReference type="PANTHER" id="PTHR37299:SF4">
    <property type="entry name" value="TRANSCRIPTIONAL REGULATOR"/>
    <property type="match status" value="1"/>
</dbReference>
<evidence type="ECO:0000313" key="3">
    <source>
        <dbReference type="Proteomes" id="UP001595901"/>
    </source>
</evidence>
<dbReference type="RefSeq" id="WP_380429993.1">
    <property type="nucleotide sequence ID" value="NZ_JBHSAC010000020.1"/>
</dbReference>
<dbReference type="GO" id="GO:0003677">
    <property type="term" value="F:DNA binding"/>
    <property type="evidence" value="ECO:0007669"/>
    <property type="project" value="UniProtKB-KW"/>
</dbReference>
<dbReference type="EMBL" id="JBHSAC010000020">
    <property type="protein sequence ID" value="MFC3931635.1"/>
    <property type="molecule type" value="Genomic_DNA"/>
</dbReference>
<dbReference type="Gene3D" id="2.40.50.1020">
    <property type="entry name" value="LytTr DNA-binding domain"/>
    <property type="match status" value="1"/>
</dbReference>
<evidence type="ECO:0000259" key="1">
    <source>
        <dbReference type="PROSITE" id="PS50930"/>
    </source>
</evidence>
<comment type="caution">
    <text evidence="2">The sequence shown here is derived from an EMBL/GenBank/DDBJ whole genome shotgun (WGS) entry which is preliminary data.</text>
</comment>
<dbReference type="InterPro" id="IPR046947">
    <property type="entry name" value="LytR-like"/>
</dbReference>
<name>A0ABV8CZC3_9STRE</name>
<keyword evidence="2" id="KW-0238">DNA-binding</keyword>
<keyword evidence="3" id="KW-1185">Reference proteome</keyword>
<dbReference type="Pfam" id="PF04397">
    <property type="entry name" value="LytTR"/>
    <property type="match status" value="1"/>
</dbReference>
<dbReference type="InterPro" id="IPR007492">
    <property type="entry name" value="LytTR_DNA-bd_dom"/>
</dbReference>
<dbReference type="PROSITE" id="PS50930">
    <property type="entry name" value="HTH_LYTTR"/>
    <property type="match status" value="1"/>
</dbReference>
<organism evidence="2 3">
    <name type="scientific">Streptococcus dentapri</name>
    <dbReference type="NCBI Taxonomy" id="573564"/>
    <lineage>
        <taxon>Bacteria</taxon>
        <taxon>Bacillati</taxon>
        <taxon>Bacillota</taxon>
        <taxon>Bacilli</taxon>
        <taxon>Lactobacillales</taxon>
        <taxon>Streptococcaceae</taxon>
        <taxon>Streptococcus</taxon>
    </lineage>
</organism>
<accession>A0ABV8CZC3</accession>
<dbReference type="Proteomes" id="UP001595901">
    <property type="component" value="Unassembled WGS sequence"/>
</dbReference>
<protein>
    <submittedName>
        <fullName evidence="2">LytTR family DNA-binding domain-containing protein</fullName>
    </submittedName>
</protein>
<gene>
    <name evidence="2" type="ORF">ACFOSE_02360</name>
</gene>
<reference evidence="3" key="1">
    <citation type="journal article" date="2019" name="Int. J. Syst. Evol. Microbiol.">
        <title>The Global Catalogue of Microorganisms (GCM) 10K type strain sequencing project: providing services to taxonomists for standard genome sequencing and annotation.</title>
        <authorList>
            <consortium name="The Broad Institute Genomics Platform"/>
            <consortium name="The Broad Institute Genome Sequencing Center for Infectious Disease"/>
            <person name="Wu L."/>
            <person name="Ma J."/>
        </authorList>
    </citation>
    <scope>NUCLEOTIDE SEQUENCE [LARGE SCALE GENOMIC DNA]</scope>
    <source>
        <strain evidence="3">CCUG 58728</strain>
    </source>
</reference>
<evidence type="ECO:0000313" key="2">
    <source>
        <dbReference type="EMBL" id="MFC3931635.1"/>
    </source>
</evidence>